<accession>A0ABT1JFY1</accession>
<dbReference type="RefSeq" id="WP_253860191.1">
    <property type="nucleotide sequence ID" value="NZ_AUBJ02000001.1"/>
</dbReference>
<feature type="region of interest" description="Disordered" evidence="1">
    <location>
        <begin position="95"/>
        <end position="117"/>
    </location>
</feature>
<protein>
    <submittedName>
        <fullName evidence="2">Uncharacterized protein</fullName>
    </submittedName>
</protein>
<organism evidence="2 3">
    <name type="scientific">Actinoalloteichus caeruleus DSM 43889</name>
    <dbReference type="NCBI Taxonomy" id="1120930"/>
    <lineage>
        <taxon>Bacteria</taxon>
        <taxon>Bacillati</taxon>
        <taxon>Actinomycetota</taxon>
        <taxon>Actinomycetes</taxon>
        <taxon>Pseudonocardiales</taxon>
        <taxon>Pseudonocardiaceae</taxon>
        <taxon>Actinoalloteichus</taxon>
        <taxon>Actinoalloteichus cyanogriseus</taxon>
    </lineage>
</organism>
<name>A0ABT1JFY1_ACTCY</name>
<dbReference type="Proteomes" id="UP000791080">
    <property type="component" value="Unassembled WGS sequence"/>
</dbReference>
<evidence type="ECO:0000256" key="1">
    <source>
        <dbReference type="SAM" id="MobiDB-lite"/>
    </source>
</evidence>
<reference evidence="2 3" key="1">
    <citation type="submission" date="2013-07" db="EMBL/GenBank/DDBJ databases">
        <authorList>
            <consortium name="DOE Joint Genome Institute"/>
            <person name="Reeve W."/>
            <person name="Huntemann M."/>
            <person name="Han J."/>
            <person name="Chen A."/>
            <person name="Kyrpides N."/>
            <person name="Mavromatis K."/>
            <person name="Markowitz V."/>
            <person name="Palaniappan K."/>
            <person name="Ivanova N."/>
            <person name="Schaumberg A."/>
            <person name="Pati A."/>
            <person name="Liolios K."/>
            <person name="Nordberg H.P."/>
            <person name="Cantor M.N."/>
            <person name="Hua S.X."/>
            <person name="Woyke T."/>
        </authorList>
    </citation>
    <scope>NUCLEOTIDE SEQUENCE [LARGE SCALE GENOMIC DNA]</scope>
    <source>
        <strain evidence="2 3">DSM 43889</strain>
    </source>
</reference>
<proteinExistence type="predicted"/>
<evidence type="ECO:0000313" key="2">
    <source>
        <dbReference type="EMBL" id="MCP2331404.1"/>
    </source>
</evidence>
<sequence>MTDTATRTALRAVPELAGIYALTRRGWQWTSLSPGTGTLVGWFAWSGGPFVDWCVIRGYGEVEAVRVRDGDGLVWQRCGSVGVVAAELRDLPPPHAPGAPRLLTGRRWRPPGALRLR</sequence>
<keyword evidence="3" id="KW-1185">Reference proteome</keyword>
<dbReference type="EMBL" id="AUBJ02000001">
    <property type="protein sequence ID" value="MCP2331404.1"/>
    <property type="molecule type" value="Genomic_DNA"/>
</dbReference>
<comment type="caution">
    <text evidence="2">The sequence shown here is derived from an EMBL/GenBank/DDBJ whole genome shotgun (WGS) entry which is preliminary data.</text>
</comment>
<reference evidence="2 3" key="2">
    <citation type="submission" date="2022-06" db="EMBL/GenBank/DDBJ databases">
        <title>Genomic Encyclopedia of Type Strains, Phase I: the one thousand microbial genomes (KMG-I) project.</title>
        <authorList>
            <person name="Kyrpides N."/>
        </authorList>
    </citation>
    <scope>NUCLEOTIDE SEQUENCE [LARGE SCALE GENOMIC DNA]</scope>
    <source>
        <strain evidence="2 3">DSM 43889</strain>
    </source>
</reference>
<evidence type="ECO:0000313" key="3">
    <source>
        <dbReference type="Proteomes" id="UP000791080"/>
    </source>
</evidence>
<gene>
    <name evidence="2" type="ORF">G443_001674</name>
</gene>